<accession>A0A1F7GCT6</accession>
<comment type="similarity">
    <text evidence="2">Belongs to the class I fructose-bisphosphate aldolase family.</text>
</comment>
<dbReference type="AlphaFoldDB" id="A0A1F7GCT6"/>
<name>A0A1F7GCT6_9BACT</name>
<evidence type="ECO:0000313" key="8">
    <source>
        <dbReference type="Proteomes" id="UP000177208"/>
    </source>
</evidence>
<proteinExistence type="inferred from homology"/>
<dbReference type="InterPro" id="IPR013785">
    <property type="entry name" value="Aldolase_TIM"/>
</dbReference>
<gene>
    <name evidence="7" type="ORF">A2774_00150</name>
</gene>
<dbReference type="GO" id="GO:0004332">
    <property type="term" value="F:fructose-bisphosphate aldolase activity"/>
    <property type="evidence" value="ECO:0007669"/>
    <property type="project" value="UniProtKB-EC"/>
</dbReference>
<dbReference type="EC" id="4.1.2.13" evidence="3"/>
<sequence>MPKNNLAKIAKSLVPPRRGILAADESTGTMTKRLDSINVASTPKNRLLWRQIMAITSGIESAVSGVILFDETLRNPLPNGTTITKILRQKNIHPGIKVDKGTVKFNSDEETFTLGLDGLSERLEEYKKTGAVFAKWRAVYRIGNNLPSEAAISANSVGLAEYAYLVQKAGLVPIVEPEVLVLKGDHNLKKSKEATTKVLKDVFKLLKLFGVKFDSMLLKLNMALPGRDCPTQNSAKEIAKATVEILRASVPEQVPGIVFLSGGLTPDEATVYLSTMNRMYKKLPWQLSYSFGRALQQEALKAWGGKSKNVKAAQATFLTRAKKVSAAREGK</sequence>
<evidence type="ECO:0000256" key="4">
    <source>
        <dbReference type="ARBA" id="ARBA00023152"/>
    </source>
</evidence>
<dbReference type="Proteomes" id="UP000177208">
    <property type="component" value="Unassembled WGS sequence"/>
</dbReference>
<dbReference type="PANTHER" id="PTHR11627">
    <property type="entry name" value="FRUCTOSE-BISPHOSPHATE ALDOLASE"/>
    <property type="match status" value="1"/>
</dbReference>
<evidence type="ECO:0000313" key="7">
    <source>
        <dbReference type="EMBL" id="OGK16697.1"/>
    </source>
</evidence>
<dbReference type="GO" id="GO:0006096">
    <property type="term" value="P:glycolytic process"/>
    <property type="evidence" value="ECO:0007669"/>
    <property type="project" value="UniProtKB-UniPathway"/>
</dbReference>
<evidence type="ECO:0000256" key="2">
    <source>
        <dbReference type="ARBA" id="ARBA00010387"/>
    </source>
</evidence>
<dbReference type="SUPFAM" id="SSF51569">
    <property type="entry name" value="Aldolase"/>
    <property type="match status" value="1"/>
</dbReference>
<dbReference type="Gene3D" id="3.20.20.70">
    <property type="entry name" value="Aldolase class I"/>
    <property type="match status" value="1"/>
</dbReference>
<dbReference type="NCBIfam" id="NF033379">
    <property type="entry name" value="FrucBisAld_I"/>
    <property type="match status" value="1"/>
</dbReference>
<evidence type="ECO:0000256" key="1">
    <source>
        <dbReference type="ARBA" id="ARBA00004714"/>
    </source>
</evidence>
<comment type="pathway">
    <text evidence="1">Carbohydrate degradation; glycolysis; D-glyceraldehyde 3-phosphate and glycerone phosphate from D-glucose: step 4/4.</text>
</comment>
<protein>
    <recommendedName>
        <fullName evidence="3">fructose-bisphosphate aldolase</fullName>
        <ecNumber evidence="3">4.1.2.13</ecNumber>
    </recommendedName>
    <alternativeName>
        <fullName evidence="6">Fructose-bisphosphate aldolase class I</fullName>
    </alternativeName>
</protein>
<comment type="caution">
    <text evidence="7">The sequence shown here is derived from an EMBL/GenBank/DDBJ whole genome shotgun (WGS) entry which is preliminary data.</text>
</comment>
<dbReference type="Pfam" id="PF00274">
    <property type="entry name" value="Glycolytic"/>
    <property type="match status" value="1"/>
</dbReference>
<keyword evidence="5" id="KW-0456">Lyase</keyword>
<reference evidence="7 8" key="1">
    <citation type="journal article" date="2016" name="Nat. Commun.">
        <title>Thousands of microbial genomes shed light on interconnected biogeochemical processes in an aquifer system.</title>
        <authorList>
            <person name="Anantharaman K."/>
            <person name="Brown C.T."/>
            <person name="Hug L.A."/>
            <person name="Sharon I."/>
            <person name="Castelle C.J."/>
            <person name="Probst A.J."/>
            <person name="Thomas B.C."/>
            <person name="Singh A."/>
            <person name="Wilkins M.J."/>
            <person name="Karaoz U."/>
            <person name="Brodie E.L."/>
            <person name="Williams K.H."/>
            <person name="Hubbard S.S."/>
            <person name="Banfield J.F."/>
        </authorList>
    </citation>
    <scope>NUCLEOTIDE SEQUENCE [LARGE SCALE GENOMIC DNA]</scope>
</reference>
<organism evidence="7 8">
    <name type="scientific">Candidatus Roizmanbacteria bacterium RIFCSPHIGHO2_01_FULL_39_12c</name>
    <dbReference type="NCBI Taxonomy" id="1802031"/>
    <lineage>
        <taxon>Bacteria</taxon>
        <taxon>Candidatus Roizmaniibacteriota</taxon>
    </lineage>
</organism>
<dbReference type="EMBL" id="MFZG01000019">
    <property type="protein sequence ID" value="OGK16697.1"/>
    <property type="molecule type" value="Genomic_DNA"/>
</dbReference>
<dbReference type="InterPro" id="IPR000741">
    <property type="entry name" value="FBA_I"/>
</dbReference>
<evidence type="ECO:0000256" key="3">
    <source>
        <dbReference type="ARBA" id="ARBA00013068"/>
    </source>
</evidence>
<dbReference type="UniPathway" id="UPA00109">
    <property type="reaction ID" value="UER00183"/>
</dbReference>
<evidence type="ECO:0000256" key="5">
    <source>
        <dbReference type="ARBA" id="ARBA00023239"/>
    </source>
</evidence>
<keyword evidence="4" id="KW-0324">Glycolysis</keyword>
<evidence type="ECO:0000256" key="6">
    <source>
        <dbReference type="ARBA" id="ARBA00029799"/>
    </source>
</evidence>